<keyword evidence="5 8" id="KW-0406">Ion transport</keyword>
<keyword evidence="7 8" id="KW-0464">Manganese</keyword>
<evidence type="ECO:0000256" key="7">
    <source>
        <dbReference type="ARBA" id="ARBA00023211"/>
    </source>
</evidence>
<organism evidence="9 10">
    <name type="scientific">Clostridium perfringens</name>
    <dbReference type="NCBI Taxonomy" id="1502"/>
    <lineage>
        <taxon>Bacteria</taxon>
        <taxon>Bacillati</taxon>
        <taxon>Bacillota</taxon>
        <taxon>Clostridia</taxon>
        <taxon>Eubacteriales</taxon>
        <taxon>Clostridiaceae</taxon>
        <taxon>Clostridium</taxon>
    </lineage>
</organism>
<proteinExistence type="inferred from homology"/>
<feature type="transmembrane region" description="Helical" evidence="8">
    <location>
        <begin position="68"/>
        <end position="86"/>
    </location>
</feature>
<protein>
    <recommendedName>
        <fullName evidence="8">Putative manganese efflux pump MntP</fullName>
    </recommendedName>
</protein>
<feature type="transmembrane region" description="Helical" evidence="8">
    <location>
        <begin position="127"/>
        <end position="146"/>
    </location>
</feature>
<gene>
    <name evidence="8" type="primary">mntP</name>
    <name evidence="9" type="ORF">JFP838_02860</name>
</gene>
<dbReference type="AlphaFoldDB" id="A0A127EFM3"/>
<feature type="transmembrane region" description="Helical" evidence="8">
    <location>
        <begin position="152"/>
        <end position="172"/>
    </location>
</feature>
<evidence type="ECO:0000313" key="10">
    <source>
        <dbReference type="Proteomes" id="UP000070260"/>
    </source>
</evidence>
<reference evidence="9 10" key="1">
    <citation type="journal article" date="2016" name="PLoS ONE">
        <title>Plasmid Characterization and Chromosome Analysis of Two netF+ Clostridium perfringens Isolates Associated with Foal and Canine Necrotizing Enteritis.</title>
        <authorList>
            <person name="Mehdizadeh Gohari I."/>
            <person name="Kropinski A.M."/>
            <person name="Weese S.J."/>
            <person name="Parreira V.R."/>
            <person name="Whitehead A.E."/>
            <person name="Boerlin P."/>
            <person name="Prescott J.F."/>
        </authorList>
    </citation>
    <scope>NUCLEOTIDE SEQUENCE [LARGE SCALE GENOMIC DNA]</scope>
    <source>
        <strain evidence="9 10">JP838</strain>
    </source>
</reference>
<dbReference type="OrthoDB" id="9811590at2"/>
<keyword evidence="4 8" id="KW-1133">Transmembrane helix</keyword>
<sequence length="213" mass="23204">MSILSIVLTGFGLAMDAFAVSVAKGITLTRVKAKDALKVALFFGVFQAIMPLIGWGAGRYFADYIKAFDHWIAFILLSFIGGKMIFEAFKEEDEEKAEVAVSMEVSKNKEREFANMKRKEELSAKNLTVLAIATSIDALAVGVSFAFLGISIVQTIIIIGIITFVLCFLGVIIGEKLGDIFKNYAEIVGGVILILIGINILLEHTGIIEKLFS</sequence>
<evidence type="ECO:0000313" key="9">
    <source>
        <dbReference type="EMBL" id="AMN34735.1"/>
    </source>
</evidence>
<evidence type="ECO:0000256" key="4">
    <source>
        <dbReference type="ARBA" id="ARBA00022989"/>
    </source>
</evidence>
<dbReference type="Proteomes" id="UP000070260">
    <property type="component" value="Chromosome"/>
</dbReference>
<comment type="similarity">
    <text evidence="8">Belongs to the MntP (TC 9.B.29) family.</text>
</comment>
<dbReference type="Pfam" id="PF02659">
    <property type="entry name" value="Mntp"/>
    <property type="match status" value="1"/>
</dbReference>
<name>A0A127EFM3_CLOPF</name>
<dbReference type="InterPro" id="IPR003810">
    <property type="entry name" value="Mntp/YtaF"/>
</dbReference>
<keyword evidence="2 8" id="KW-1003">Cell membrane</keyword>
<keyword evidence="6 8" id="KW-0472">Membrane</keyword>
<evidence type="ECO:0000256" key="8">
    <source>
        <dbReference type="HAMAP-Rule" id="MF_01521"/>
    </source>
</evidence>
<keyword evidence="1 8" id="KW-0813">Transport</keyword>
<dbReference type="HAMAP" id="MF_01521">
    <property type="entry name" value="MntP_pump"/>
    <property type="match status" value="1"/>
</dbReference>
<evidence type="ECO:0000256" key="2">
    <source>
        <dbReference type="ARBA" id="ARBA00022475"/>
    </source>
</evidence>
<feature type="transmembrane region" description="Helical" evidence="8">
    <location>
        <begin position="39"/>
        <end position="62"/>
    </location>
</feature>
<dbReference type="PATRIC" id="fig|1502.177.peg.556"/>
<dbReference type="PANTHER" id="PTHR35529:SF1">
    <property type="entry name" value="MANGANESE EFFLUX PUMP MNTP-RELATED"/>
    <property type="match status" value="1"/>
</dbReference>
<evidence type="ECO:0000256" key="1">
    <source>
        <dbReference type="ARBA" id="ARBA00022448"/>
    </source>
</evidence>
<comment type="subcellular location">
    <subcellularLocation>
        <location evidence="8">Cell membrane</location>
        <topology evidence="8">Multi-pass membrane protein</topology>
    </subcellularLocation>
</comment>
<accession>A0A127EFM3</accession>
<dbReference type="InterPro" id="IPR022929">
    <property type="entry name" value="Put_MntP"/>
</dbReference>
<keyword evidence="3 8" id="KW-0812">Transmembrane</keyword>
<dbReference type="GO" id="GO:0005886">
    <property type="term" value="C:plasma membrane"/>
    <property type="evidence" value="ECO:0007669"/>
    <property type="project" value="UniProtKB-SubCell"/>
</dbReference>
<dbReference type="PANTHER" id="PTHR35529">
    <property type="entry name" value="MANGANESE EFFLUX PUMP MNTP-RELATED"/>
    <property type="match status" value="1"/>
</dbReference>
<evidence type="ECO:0000256" key="6">
    <source>
        <dbReference type="ARBA" id="ARBA00023136"/>
    </source>
</evidence>
<dbReference type="EMBL" id="CP010994">
    <property type="protein sequence ID" value="AMN34735.1"/>
    <property type="molecule type" value="Genomic_DNA"/>
</dbReference>
<dbReference type="RefSeq" id="WP_061426428.1">
    <property type="nucleotide sequence ID" value="NZ_CABPRK010000002.1"/>
</dbReference>
<comment type="function">
    <text evidence="8">Probably functions as a manganese efflux pump.</text>
</comment>
<feature type="transmembrane region" description="Helical" evidence="8">
    <location>
        <begin position="184"/>
        <end position="202"/>
    </location>
</feature>
<feature type="transmembrane region" description="Helical" evidence="8">
    <location>
        <begin position="6"/>
        <end position="27"/>
    </location>
</feature>
<dbReference type="GO" id="GO:0005384">
    <property type="term" value="F:manganese ion transmembrane transporter activity"/>
    <property type="evidence" value="ECO:0007669"/>
    <property type="project" value="UniProtKB-UniRule"/>
</dbReference>
<evidence type="ECO:0000256" key="5">
    <source>
        <dbReference type="ARBA" id="ARBA00023065"/>
    </source>
</evidence>
<evidence type="ECO:0000256" key="3">
    <source>
        <dbReference type="ARBA" id="ARBA00022692"/>
    </source>
</evidence>